<organism evidence="8 9">
    <name type="scientific">Streptomyces capillispiralis</name>
    <dbReference type="NCBI Taxonomy" id="68182"/>
    <lineage>
        <taxon>Bacteria</taxon>
        <taxon>Bacillati</taxon>
        <taxon>Actinomycetota</taxon>
        <taxon>Actinomycetes</taxon>
        <taxon>Kitasatosporales</taxon>
        <taxon>Streptomycetaceae</taxon>
        <taxon>Streptomyces</taxon>
    </lineage>
</organism>
<evidence type="ECO:0000256" key="2">
    <source>
        <dbReference type="ARBA" id="ARBA00022448"/>
    </source>
</evidence>
<evidence type="ECO:0000256" key="1">
    <source>
        <dbReference type="ARBA" id="ARBA00010333"/>
    </source>
</evidence>
<dbReference type="SUPFAM" id="SSF53850">
    <property type="entry name" value="Periplasmic binding protein-like II"/>
    <property type="match status" value="1"/>
</dbReference>
<dbReference type="EMBL" id="VIWV01000001">
    <property type="protein sequence ID" value="TWF87440.1"/>
    <property type="molecule type" value="Genomic_DNA"/>
</dbReference>
<proteinExistence type="inferred from homology"/>
<evidence type="ECO:0000256" key="4">
    <source>
        <dbReference type="RuleBase" id="RU003744"/>
    </source>
</evidence>
<feature type="region of interest" description="Disordered" evidence="5">
    <location>
        <begin position="57"/>
        <end position="99"/>
    </location>
</feature>
<dbReference type="PANTHER" id="PTHR30085:SF6">
    <property type="entry name" value="ABC TRANSPORTER GLUTAMINE-BINDING PROTEIN GLNH"/>
    <property type="match status" value="1"/>
</dbReference>
<feature type="domain" description="Solute-binding protein family 3/N-terminal" evidence="7">
    <location>
        <begin position="113"/>
        <end position="348"/>
    </location>
</feature>
<keyword evidence="2" id="KW-0813">Transport</keyword>
<protein>
    <submittedName>
        <fullName evidence="8">Amino acid ABC transporter substrate-binding protein (PAAT family)</fullName>
    </submittedName>
</protein>
<accession>A0A561TK61</accession>
<dbReference type="InterPro" id="IPR018313">
    <property type="entry name" value="SBP_3_CS"/>
</dbReference>
<evidence type="ECO:0000313" key="9">
    <source>
        <dbReference type="Proteomes" id="UP000316603"/>
    </source>
</evidence>
<comment type="similarity">
    <text evidence="1 4">Belongs to the bacterial solute-binding protein 3 family.</text>
</comment>
<feature type="transmembrane region" description="Helical" evidence="6">
    <location>
        <begin position="28"/>
        <end position="51"/>
    </location>
</feature>
<dbReference type="Proteomes" id="UP000316603">
    <property type="component" value="Unassembled WGS sequence"/>
</dbReference>
<dbReference type="Pfam" id="PF00497">
    <property type="entry name" value="SBP_bac_3"/>
    <property type="match status" value="1"/>
</dbReference>
<keyword evidence="9" id="KW-1185">Reference proteome</keyword>
<reference evidence="8 9" key="1">
    <citation type="submission" date="2019-06" db="EMBL/GenBank/DDBJ databases">
        <title>Sequencing the genomes of 1000 actinobacteria strains.</title>
        <authorList>
            <person name="Klenk H.-P."/>
        </authorList>
    </citation>
    <scope>NUCLEOTIDE SEQUENCE [LARGE SCALE GENOMIC DNA]</scope>
    <source>
        <strain evidence="8 9">DSM 41695</strain>
    </source>
</reference>
<dbReference type="AlphaFoldDB" id="A0A561TK61"/>
<dbReference type="GO" id="GO:0005576">
    <property type="term" value="C:extracellular region"/>
    <property type="evidence" value="ECO:0007669"/>
    <property type="project" value="TreeGrafter"/>
</dbReference>
<dbReference type="SMART" id="SM00062">
    <property type="entry name" value="PBPb"/>
    <property type="match status" value="1"/>
</dbReference>
<dbReference type="InterPro" id="IPR001638">
    <property type="entry name" value="Solute-binding_3/MltF_N"/>
</dbReference>
<keyword evidence="3" id="KW-0732">Signal</keyword>
<evidence type="ECO:0000313" key="8">
    <source>
        <dbReference type="EMBL" id="TWF87440.1"/>
    </source>
</evidence>
<evidence type="ECO:0000256" key="6">
    <source>
        <dbReference type="SAM" id="Phobius"/>
    </source>
</evidence>
<gene>
    <name evidence="8" type="ORF">FHX78_114449</name>
</gene>
<keyword evidence="6" id="KW-0812">Transmembrane</keyword>
<evidence type="ECO:0000256" key="5">
    <source>
        <dbReference type="SAM" id="MobiDB-lite"/>
    </source>
</evidence>
<dbReference type="GO" id="GO:0030288">
    <property type="term" value="C:outer membrane-bounded periplasmic space"/>
    <property type="evidence" value="ECO:0007669"/>
    <property type="project" value="TreeGrafter"/>
</dbReference>
<keyword evidence="6" id="KW-1133">Transmembrane helix</keyword>
<dbReference type="PANTHER" id="PTHR30085">
    <property type="entry name" value="AMINO ACID ABC TRANSPORTER PERMEASE"/>
    <property type="match status" value="1"/>
</dbReference>
<name>A0A561TK61_9ACTN</name>
<evidence type="ECO:0000259" key="7">
    <source>
        <dbReference type="SMART" id="SM00062"/>
    </source>
</evidence>
<dbReference type="PROSITE" id="PS01039">
    <property type="entry name" value="SBP_BACTERIAL_3"/>
    <property type="match status" value="1"/>
</dbReference>
<dbReference type="RefSeq" id="WP_189908614.1">
    <property type="nucleotide sequence ID" value="NZ_BNCE01000007.1"/>
</dbReference>
<dbReference type="GO" id="GO:0006865">
    <property type="term" value="P:amino acid transport"/>
    <property type="evidence" value="ECO:0007669"/>
    <property type="project" value="TreeGrafter"/>
</dbReference>
<keyword evidence="6" id="KW-0472">Membrane</keyword>
<feature type="compositionally biased region" description="Polar residues" evidence="5">
    <location>
        <begin position="65"/>
        <end position="77"/>
    </location>
</feature>
<dbReference type="CDD" id="cd13690">
    <property type="entry name" value="PBP2_GluB"/>
    <property type="match status" value="1"/>
</dbReference>
<dbReference type="Gene3D" id="3.40.190.10">
    <property type="entry name" value="Periplasmic binding protein-like II"/>
    <property type="match status" value="2"/>
</dbReference>
<evidence type="ECO:0000256" key="3">
    <source>
        <dbReference type="ARBA" id="ARBA00022729"/>
    </source>
</evidence>
<sequence length="367" mass="39943">MTAPHRPHPHPHPRQSWLRAARHLRARLRGWGGVGAMATACAVALVLALLLTCTTSPSPTATRPAGQSLSPAAQTEAQADEECTAPEKQTLPPSDADGPTIEAIKSREGEKRKLIVGVDQNSYRWGYRNPNSGESGTLEGFDIDLVHRIAEDILGDPNAVQFKAIPTDQRIPAIEDGRVDMVVRTMTINCARVQDVAFSAPYFRTGQQVLAPKSSPVEGYDETLADRRICTAAGSTAYARLAEDKETGRLPESADLRTTVPNQLDCLVRLQLGEVDAVVTDGALAASQAAQDPTVQLKGEAFTTEYYGVAMRKDADDLVRRVNRILVDFREDTADGWQASYTRWLSATLGDDPSRSEPPAPEYLRKS</sequence>
<comment type="caution">
    <text evidence="8">The sequence shown here is derived from an EMBL/GenBank/DDBJ whole genome shotgun (WGS) entry which is preliminary data.</text>
</comment>
<dbReference type="InterPro" id="IPR051455">
    <property type="entry name" value="Bact_solute-bind_prot3"/>
</dbReference>